<proteinExistence type="inferred from homology"/>
<reference evidence="10 11" key="1">
    <citation type="submission" date="2016-10" db="EMBL/GenBank/DDBJ databases">
        <authorList>
            <person name="de Groot N.N."/>
        </authorList>
    </citation>
    <scope>NUCLEOTIDE SEQUENCE [LARGE SCALE GENOMIC DNA]</scope>
    <source>
        <strain evidence="10 11">CGMCC 1.9109</strain>
    </source>
</reference>
<evidence type="ECO:0000256" key="2">
    <source>
        <dbReference type="ARBA" id="ARBA00009137"/>
    </source>
</evidence>
<dbReference type="AlphaFoldDB" id="A0A1G6WH67"/>
<keyword evidence="6 9" id="KW-1133">Transmembrane helix</keyword>
<dbReference type="InterPro" id="IPR003445">
    <property type="entry name" value="Cat_transpt"/>
</dbReference>
<dbReference type="Proteomes" id="UP000183685">
    <property type="component" value="Unassembled WGS sequence"/>
</dbReference>
<keyword evidence="11" id="KW-1185">Reference proteome</keyword>
<dbReference type="RefSeq" id="WP_068306197.1">
    <property type="nucleotide sequence ID" value="NZ_FNAK01000002.1"/>
</dbReference>
<organism evidence="10 11">
    <name type="scientific">Kordiimonas lacus</name>
    <dbReference type="NCBI Taxonomy" id="637679"/>
    <lineage>
        <taxon>Bacteria</taxon>
        <taxon>Pseudomonadati</taxon>
        <taxon>Pseudomonadota</taxon>
        <taxon>Alphaproteobacteria</taxon>
        <taxon>Kordiimonadales</taxon>
        <taxon>Kordiimonadaceae</taxon>
        <taxon>Kordiimonas</taxon>
    </lineage>
</organism>
<feature type="transmembrane region" description="Helical" evidence="9">
    <location>
        <begin position="179"/>
        <end position="201"/>
    </location>
</feature>
<dbReference type="GO" id="GO:0030001">
    <property type="term" value="P:metal ion transport"/>
    <property type="evidence" value="ECO:0007669"/>
    <property type="project" value="UniProtKB-ARBA"/>
</dbReference>
<feature type="transmembrane region" description="Helical" evidence="9">
    <location>
        <begin position="233"/>
        <end position="252"/>
    </location>
</feature>
<sequence>MWRSRLFYLIGCWILLLSATQAVPFFIATSLEEAHAASGFLASIMVMSVIGGSLFLGFRSTPQIKVTRLTILLPVVGGIALAIVAGMPFFFIFPDQGLVPAFFEGMSLITTTGSSAYEGAHETIVSIAFWRVQASWIGGFLAICMTLSILTAINSGGVQLHRSPLPYGDSETGYPRLRAAAISIAPIYALFTVACCAFLMLTGVPLFEALQLAMSAISTTGIGPDGSNKIEDVGTQAVLAVFMVFAMLNWDIMRARLLRVKAKHPQGLESKSVLLLVAGGTVVLFLLAFPGDWLGLWHSLFVAISAMSTTGFSPADMGFTGDGIDAGAIILVVLACLGGAVASTTGGIKQLRLIVVYFLTRKEVDRLAHPHGVKSLRFQSFAIERRDIEAIWLLVGAFVLMLVFGSLFLAILGIDFQSALAMSVSALTLSGPLITMIDPYFSGFSGLTEVDYMIMSGLMLLGRIEASLFLALITRSFWRG</sequence>
<evidence type="ECO:0000256" key="7">
    <source>
        <dbReference type="ARBA" id="ARBA00023065"/>
    </source>
</evidence>
<dbReference type="GO" id="GO:0005886">
    <property type="term" value="C:plasma membrane"/>
    <property type="evidence" value="ECO:0007669"/>
    <property type="project" value="UniProtKB-SubCell"/>
</dbReference>
<evidence type="ECO:0000256" key="9">
    <source>
        <dbReference type="SAM" id="Phobius"/>
    </source>
</evidence>
<feature type="transmembrane region" description="Helical" evidence="9">
    <location>
        <begin position="273"/>
        <end position="290"/>
    </location>
</feature>
<feature type="transmembrane region" description="Helical" evidence="9">
    <location>
        <begin position="327"/>
        <end position="348"/>
    </location>
</feature>
<comment type="subcellular location">
    <subcellularLocation>
        <location evidence="1">Cell membrane</location>
        <topology evidence="1">Multi-pass membrane protein</topology>
    </subcellularLocation>
</comment>
<name>A0A1G6WH67_9PROT</name>
<accession>A0A1G6WH67</accession>
<evidence type="ECO:0000256" key="4">
    <source>
        <dbReference type="ARBA" id="ARBA00022475"/>
    </source>
</evidence>
<feature type="transmembrane region" description="Helical" evidence="9">
    <location>
        <begin position="136"/>
        <end position="158"/>
    </location>
</feature>
<evidence type="ECO:0000256" key="6">
    <source>
        <dbReference type="ARBA" id="ARBA00022989"/>
    </source>
</evidence>
<evidence type="ECO:0000256" key="5">
    <source>
        <dbReference type="ARBA" id="ARBA00022692"/>
    </source>
</evidence>
<evidence type="ECO:0000313" key="11">
    <source>
        <dbReference type="Proteomes" id="UP000183685"/>
    </source>
</evidence>
<evidence type="ECO:0000256" key="8">
    <source>
        <dbReference type="ARBA" id="ARBA00023136"/>
    </source>
</evidence>
<evidence type="ECO:0000313" key="10">
    <source>
        <dbReference type="EMBL" id="SDD65151.1"/>
    </source>
</evidence>
<keyword evidence="4" id="KW-1003">Cell membrane</keyword>
<keyword evidence="3" id="KW-0813">Transport</keyword>
<protein>
    <submittedName>
        <fullName evidence="10">Cation transport protein</fullName>
    </submittedName>
</protein>
<gene>
    <name evidence="10" type="ORF">SAMN04488071_1105</name>
</gene>
<feature type="transmembrane region" description="Helical" evidence="9">
    <location>
        <begin position="390"/>
        <end position="412"/>
    </location>
</feature>
<feature type="transmembrane region" description="Helical" evidence="9">
    <location>
        <begin position="70"/>
        <end position="93"/>
    </location>
</feature>
<comment type="similarity">
    <text evidence="2">Belongs to the TrkH potassium transport family.</text>
</comment>
<dbReference type="OrthoDB" id="9810952at2"/>
<keyword evidence="5 9" id="KW-0812">Transmembrane</keyword>
<evidence type="ECO:0000256" key="1">
    <source>
        <dbReference type="ARBA" id="ARBA00004651"/>
    </source>
</evidence>
<dbReference type="PANTHER" id="PTHR32024:SF2">
    <property type="entry name" value="TRK SYSTEM POTASSIUM UPTAKE PROTEIN TRKG-RELATED"/>
    <property type="match status" value="1"/>
</dbReference>
<keyword evidence="8 9" id="KW-0472">Membrane</keyword>
<dbReference type="PANTHER" id="PTHR32024">
    <property type="entry name" value="TRK SYSTEM POTASSIUM UPTAKE PROTEIN TRKG-RELATED"/>
    <property type="match status" value="1"/>
</dbReference>
<evidence type="ECO:0000256" key="3">
    <source>
        <dbReference type="ARBA" id="ARBA00022448"/>
    </source>
</evidence>
<feature type="transmembrane region" description="Helical" evidence="9">
    <location>
        <begin position="453"/>
        <end position="473"/>
    </location>
</feature>
<keyword evidence="7" id="KW-0406">Ion transport</keyword>
<dbReference type="STRING" id="637679.GCA_001550055_02820"/>
<dbReference type="Pfam" id="PF02386">
    <property type="entry name" value="TrkH"/>
    <property type="match status" value="2"/>
</dbReference>
<dbReference type="EMBL" id="FNAK01000002">
    <property type="protein sequence ID" value="SDD65151.1"/>
    <property type="molecule type" value="Genomic_DNA"/>
</dbReference>
<dbReference type="GO" id="GO:0008324">
    <property type="term" value="F:monoatomic cation transmembrane transporter activity"/>
    <property type="evidence" value="ECO:0007669"/>
    <property type="project" value="InterPro"/>
</dbReference>
<feature type="transmembrane region" description="Helical" evidence="9">
    <location>
        <begin position="38"/>
        <end position="58"/>
    </location>
</feature>